<gene>
    <name evidence="2" type="ORF">HPBE_LOCUS3903</name>
</gene>
<reference evidence="2 3" key="1">
    <citation type="submission" date="2018-11" db="EMBL/GenBank/DDBJ databases">
        <authorList>
            <consortium name="Pathogen Informatics"/>
        </authorList>
    </citation>
    <scope>NUCLEOTIDE SEQUENCE [LARGE SCALE GENOMIC DNA]</scope>
</reference>
<accession>A0A183FCL0</accession>
<keyword evidence="3" id="KW-1185">Reference proteome</keyword>
<dbReference type="WBParaSite" id="HPBE_0000390201-mRNA-1">
    <property type="protein sequence ID" value="HPBE_0000390201-mRNA-1"/>
    <property type="gene ID" value="HPBE_0000390201"/>
</dbReference>
<sequence length="102" mass="11841">MEERDTTKENATPEEVSRKTLENEESEWEACVRIVEEGKNRSLAVLSETRVSKQARWEVELEWKRVAEQIEGLLKEEKAKVLPRGLSEVITETIEQRGIESE</sequence>
<dbReference type="EMBL" id="UZAH01019024">
    <property type="protein sequence ID" value="VDO49389.1"/>
    <property type="molecule type" value="Genomic_DNA"/>
</dbReference>
<proteinExistence type="predicted"/>
<organism evidence="3 4">
    <name type="scientific">Heligmosomoides polygyrus</name>
    <name type="common">Parasitic roundworm</name>
    <dbReference type="NCBI Taxonomy" id="6339"/>
    <lineage>
        <taxon>Eukaryota</taxon>
        <taxon>Metazoa</taxon>
        <taxon>Ecdysozoa</taxon>
        <taxon>Nematoda</taxon>
        <taxon>Chromadorea</taxon>
        <taxon>Rhabditida</taxon>
        <taxon>Rhabditina</taxon>
        <taxon>Rhabditomorpha</taxon>
        <taxon>Strongyloidea</taxon>
        <taxon>Heligmosomidae</taxon>
        <taxon>Heligmosomoides</taxon>
    </lineage>
</organism>
<dbReference type="AlphaFoldDB" id="A0A183FCL0"/>
<name>A0A183FCL0_HELPZ</name>
<feature type="region of interest" description="Disordered" evidence="1">
    <location>
        <begin position="1"/>
        <end position="25"/>
    </location>
</feature>
<accession>A0A3P7W3Y0</accession>
<evidence type="ECO:0000313" key="3">
    <source>
        <dbReference type="Proteomes" id="UP000050761"/>
    </source>
</evidence>
<dbReference type="Proteomes" id="UP000050761">
    <property type="component" value="Unassembled WGS sequence"/>
</dbReference>
<protein>
    <submittedName>
        <fullName evidence="4">Ovule protein</fullName>
    </submittedName>
</protein>
<reference evidence="4" key="2">
    <citation type="submission" date="2019-09" db="UniProtKB">
        <authorList>
            <consortium name="WormBaseParasite"/>
        </authorList>
    </citation>
    <scope>IDENTIFICATION</scope>
</reference>
<evidence type="ECO:0000313" key="4">
    <source>
        <dbReference type="WBParaSite" id="HPBE_0000390201-mRNA-1"/>
    </source>
</evidence>
<evidence type="ECO:0000256" key="1">
    <source>
        <dbReference type="SAM" id="MobiDB-lite"/>
    </source>
</evidence>
<evidence type="ECO:0000313" key="2">
    <source>
        <dbReference type="EMBL" id="VDO49389.1"/>
    </source>
</evidence>